<dbReference type="Gene3D" id="2.60.120.290">
    <property type="entry name" value="Spermadhesin, CUB domain"/>
    <property type="match status" value="1"/>
</dbReference>
<dbReference type="STRING" id="947166.A0A1D1UKI9"/>
<dbReference type="AlphaFoldDB" id="A0A1D1UKI9"/>
<proteinExistence type="predicted"/>
<dbReference type="Gene3D" id="4.10.400.10">
    <property type="entry name" value="Low-density Lipoprotein Receptor"/>
    <property type="match status" value="1"/>
</dbReference>
<dbReference type="InterPro" id="IPR000859">
    <property type="entry name" value="CUB_dom"/>
</dbReference>
<keyword evidence="1" id="KW-0677">Repeat</keyword>
<dbReference type="InterPro" id="IPR023415">
    <property type="entry name" value="LDLR_class-A_CS"/>
</dbReference>
<sequence length="149" mass="16040">MGLKDTFITLQSVDFQLQSSDSEGRCKWDSVAVWDLKYPEYVMGKFCGNALINLTSYTDTLIVLFSTDATETRKGFQLTATLTDCGAADYRCASSTDSPKSCISGDKICDGNNDCPQGEDEICSTVCGVPKVRAASAVGTRIYGGVEVQ</sequence>
<dbReference type="SMART" id="SM00192">
    <property type="entry name" value="LDLa"/>
    <property type="match status" value="1"/>
</dbReference>
<evidence type="ECO:0000256" key="1">
    <source>
        <dbReference type="ARBA" id="ARBA00022737"/>
    </source>
</evidence>
<dbReference type="EMBL" id="BDGG01000001">
    <property type="protein sequence ID" value="GAU89971.1"/>
    <property type="molecule type" value="Genomic_DNA"/>
</dbReference>
<comment type="caution">
    <text evidence="5">The sequence shown here is derived from an EMBL/GenBank/DDBJ whole genome shotgun (WGS) entry which is preliminary data.</text>
</comment>
<accession>A0A1D1UKI9</accession>
<feature type="domain" description="CUB" evidence="4">
    <location>
        <begin position="1"/>
        <end position="83"/>
    </location>
</feature>
<dbReference type="SUPFAM" id="SSF49854">
    <property type="entry name" value="Spermadhesin, CUB domain"/>
    <property type="match status" value="1"/>
</dbReference>
<organism evidence="5 6">
    <name type="scientific">Ramazzottius varieornatus</name>
    <name type="common">Water bear</name>
    <name type="synonym">Tardigrade</name>
    <dbReference type="NCBI Taxonomy" id="947166"/>
    <lineage>
        <taxon>Eukaryota</taxon>
        <taxon>Metazoa</taxon>
        <taxon>Ecdysozoa</taxon>
        <taxon>Tardigrada</taxon>
        <taxon>Eutardigrada</taxon>
        <taxon>Parachela</taxon>
        <taxon>Hypsibioidea</taxon>
        <taxon>Ramazzottiidae</taxon>
        <taxon>Ramazzottius</taxon>
    </lineage>
</organism>
<dbReference type="InterPro" id="IPR036055">
    <property type="entry name" value="LDL_receptor-like_sf"/>
</dbReference>
<dbReference type="OrthoDB" id="6417936at2759"/>
<name>A0A1D1UKI9_RAMVA</name>
<dbReference type="PANTHER" id="PTHR24251">
    <property type="entry name" value="OVOCHYMASE-RELATED"/>
    <property type="match status" value="1"/>
</dbReference>
<dbReference type="PROSITE" id="PS50068">
    <property type="entry name" value="LDLRA_2"/>
    <property type="match status" value="1"/>
</dbReference>
<dbReference type="PANTHER" id="PTHR24251:SF52">
    <property type="entry name" value="CUB DOMAIN-CONTAINING PROTEIN"/>
    <property type="match status" value="1"/>
</dbReference>
<evidence type="ECO:0000256" key="2">
    <source>
        <dbReference type="ARBA" id="ARBA00023157"/>
    </source>
</evidence>
<gene>
    <name evidence="5" type="primary">RvY_02455-1</name>
    <name evidence="5" type="synonym">RvY_02455.1</name>
    <name evidence="5" type="ORF">RvY_02455</name>
</gene>
<protein>
    <recommendedName>
        <fullName evidence="4">CUB domain-containing protein</fullName>
    </recommendedName>
</protein>
<dbReference type="Proteomes" id="UP000186922">
    <property type="component" value="Unassembled WGS sequence"/>
</dbReference>
<dbReference type="InterPro" id="IPR002172">
    <property type="entry name" value="LDrepeatLR_classA_rpt"/>
</dbReference>
<dbReference type="CDD" id="cd00112">
    <property type="entry name" value="LDLa"/>
    <property type="match status" value="1"/>
</dbReference>
<dbReference type="SUPFAM" id="SSF57424">
    <property type="entry name" value="LDL receptor-like module"/>
    <property type="match status" value="1"/>
</dbReference>
<dbReference type="Pfam" id="PF00431">
    <property type="entry name" value="CUB"/>
    <property type="match status" value="1"/>
</dbReference>
<evidence type="ECO:0000313" key="6">
    <source>
        <dbReference type="Proteomes" id="UP000186922"/>
    </source>
</evidence>
<comment type="caution">
    <text evidence="3">Lacks conserved residue(s) required for the propagation of feature annotation.</text>
</comment>
<evidence type="ECO:0000259" key="4">
    <source>
        <dbReference type="PROSITE" id="PS01180"/>
    </source>
</evidence>
<reference evidence="5 6" key="1">
    <citation type="journal article" date="2016" name="Nat. Commun.">
        <title>Extremotolerant tardigrade genome and improved radiotolerance of human cultured cells by tardigrade-unique protein.</title>
        <authorList>
            <person name="Hashimoto T."/>
            <person name="Horikawa D.D."/>
            <person name="Saito Y."/>
            <person name="Kuwahara H."/>
            <person name="Kozuka-Hata H."/>
            <person name="Shin-I T."/>
            <person name="Minakuchi Y."/>
            <person name="Ohishi K."/>
            <person name="Motoyama A."/>
            <person name="Aizu T."/>
            <person name="Enomoto A."/>
            <person name="Kondo K."/>
            <person name="Tanaka S."/>
            <person name="Hara Y."/>
            <person name="Koshikawa S."/>
            <person name="Sagara H."/>
            <person name="Miura T."/>
            <person name="Yokobori S."/>
            <person name="Miyagawa K."/>
            <person name="Suzuki Y."/>
            <person name="Kubo T."/>
            <person name="Oyama M."/>
            <person name="Kohara Y."/>
            <person name="Fujiyama A."/>
            <person name="Arakawa K."/>
            <person name="Katayama T."/>
            <person name="Toyoda A."/>
            <person name="Kunieda T."/>
        </authorList>
    </citation>
    <scope>NUCLEOTIDE SEQUENCE [LARGE SCALE GENOMIC DNA]</scope>
    <source>
        <strain evidence="5 6">YOKOZUNA-1</strain>
    </source>
</reference>
<dbReference type="PROSITE" id="PS01180">
    <property type="entry name" value="CUB"/>
    <property type="match status" value="1"/>
</dbReference>
<dbReference type="InterPro" id="IPR035914">
    <property type="entry name" value="Sperma_CUB_dom_sf"/>
</dbReference>
<keyword evidence="2" id="KW-1015">Disulfide bond</keyword>
<evidence type="ECO:0000256" key="3">
    <source>
        <dbReference type="PROSITE-ProRule" id="PRU00124"/>
    </source>
</evidence>
<dbReference type="CDD" id="cd00041">
    <property type="entry name" value="CUB"/>
    <property type="match status" value="1"/>
</dbReference>
<keyword evidence="6" id="KW-1185">Reference proteome</keyword>
<dbReference type="PROSITE" id="PS01209">
    <property type="entry name" value="LDLRA_1"/>
    <property type="match status" value="1"/>
</dbReference>
<evidence type="ECO:0000313" key="5">
    <source>
        <dbReference type="EMBL" id="GAU89971.1"/>
    </source>
</evidence>